<accession>A0ABN1CHL5</accession>
<protein>
    <submittedName>
        <fullName evidence="2">Uncharacterized protein</fullName>
    </submittedName>
</protein>
<dbReference type="EMBL" id="BAAAGS010000008">
    <property type="protein sequence ID" value="GAA0519290.1"/>
    <property type="molecule type" value="Genomic_DNA"/>
</dbReference>
<name>A0ABN1CHL5_SACER</name>
<sequence length="53" mass="5838">MPLSASSPIVVAPQQAEDACWEPAELTNPDRRRTTDALNVAETDESHLIRGYD</sequence>
<feature type="region of interest" description="Disordered" evidence="1">
    <location>
        <begin position="25"/>
        <end position="53"/>
    </location>
</feature>
<evidence type="ECO:0000313" key="2">
    <source>
        <dbReference type="EMBL" id="GAA0519290.1"/>
    </source>
</evidence>
<organism evidence="2 3">
    <name type="scientific">Saccharopolyspora erythraea</name>
    <name type="common">Streptomyces erythraeus</name>
    <dbReference type="NCBI Taxonomy" id="1836"/>
    <lineage>
        <taxon>Bacteria</taxon>
        <taxon>Bacillati</taxon>
        <taxon>Actinomycetota</taxon>
        <taxon>Actinomycetes</taxon>
        <taxon>Pseudonocardiales</taxon>
        <taxon>Pseudonocardiaceae</taxon>
        <taxon>Saccharopolyspora</taxon>
    </lineage>
</organism>
<proteinExistence type="predicted"/>
<comment type="caution">
    <text evidence="2">The sequence shown here is derived from an EMBL/GenBank/DDBJ whole genome shotgun (WGS) entry which is preliminary data.</text>
</comment>
<evidence type="ECO:0000256" key="1">
    <source>
        <dbReference type="SAM" id="MobiDB-lite"/>
    </source>
</evidence>
<gene>
    <name evidence="2" type="ORF">GCM10009533_18060</name>
</gene>
<keyword evidence="3" id="KW-1185">Reference proteome</keyword>
<feature type="compositionally biased region" description="Basic and acidic residues" evidence="1">
    <location>
        <begin position="44"/>
        <end position="53"/>
    </location>
</feature>
<dbReference type="Proteomes" id="UP001500729">
    <property type="component" value="Unassembled WGS sequence"/>
</dbReference>
<evidence type="ECO:0000313" key="3">
    <source>
        <dbReference type="Proteomes" id="UP001500729"/>
    </source>
</evidence>
<reference evidence="2 3" key="1">
    <citation type="journal article" date="2019" name="Int. J. Syst. Evol. Microbiol.">
        <title>The Global Catalogue of Microorganisms (GCM) 10K type strain sequencing project: providing services to taxonomists for standard genome sequencing and annotation.</title>
        <authorList>
            <consortium name="The Broad Institute Genomics Platform"/>
            <consortium name="The Broad Institute Genome Sequencing Center for Infectious Disease"/>
            <person name="Wu L."/>
            <person name="Ma J."/>
        </authorList>
    </citation>
    <scope>NUCLEOTIDE SEQUENCE [LARGE SCALE GENOMIC DNA]</scope>
    <source>
        <strain evidence="2 3">JCM 10303</strain>
    </source>
</reference>